<keyword evidence="2" id="KW-0378">Hydrolase</keyword>
<sequence>MKKLLFLYIVLLPLFSFTPKAVVWVAVGDSFTYLNDHLDETGNRVTQGYLTRVAAGFPGLRYINQGHNGWKATDIAGNIDQLGLVKADVYTVLLGTNDWWGGRPLGTLDDYKNNTGNATTFGAFRIIIDKLRALNPAAGIVLITPMQRNDFVYILDPNNNAYGSYKPKNGQTLEAFANAVRDIGKLEKLPVIDLYHDRQLDLSQLVHFKRLKDTATGHYENYRFPASAGIPFDPKHDAYPYPQEAMDITYDGLHPSDKGNAIIAGKIIRAFKQLGL</sequence>
<reference evidence="2 3" key="1">
    <citation type="submission" date="2018-04" db="EMBL/GenBank/DDBJ databases">
        <title>Chitinophaga fuyangensis sp. nov., isolated from soil in a chemical factory.</title>
        <authorList>
            <person name="Chen K."/>
        </authorList>
    </citation>
    <scope>NUCLEOTIDE SEQUENCE [LARGE SCALE GENOMIC DNA]</scope>
    <source>
        <strain evidence="2 3">LY-1</strain>
    </source>
</reference>
<dbReference type="Pfam" id="PF13472">
    <property type="entry name" value="Lipase_GDSL_2"/>
    <property type="match status" value="1"/>
</dbReference>
<comment type="caution">
    <text evidence="2">The sequence shown here is derived from an EMBL/GenBank/DDBJ whole genome shotgun (WGS) entry which is preliminary data.</text>
</comment>
<dbReference type="OrthoDB" id="1246242at2"/>
<dbReference type="SUPFAM" id="SSF52266">
    <property type="entry name" value="SGNH hydrolase"/>
    <property type="match status" value="1"/>
</dbReference>
<protein>
    <submittedName>
        <fullName evidence="2">SGNH/GDSL hydrolase family protein</fullName>
    </submittedName>
</protein>
<dbReference type="AlphaFoldDB" id="A0A2T7BIT5"/>
<organism evidence="2 3">
    <name type="scientific">Chitinophaga parva</name>
    <dbReference type="NCBI Taxonomy" id="2169414"/>
    <lineage>
        <taxon>Bacteria</taxon>
        <taxon>Pseudomonadati</taxon>
        <taxon>Bacteroidota</taxon>
        <taxon>Chitinophagia</taxon>
        <taxon>Chitinophagales</taxon>
        <taxon>Chitinophagaceae</taxon>
        <taxon>Chitinophaga</taxon>
    </lineage>
</organism>
<dbReference type="EMBL" id="QCYK01000002">
    <property type="protein sequence ID" value="PUZ26152.1"/>
    <property type="molecule type" value="Genomic_DNA"/>
</dbReference>
<evidence type="ECO:0000259" key="1">
    <source>
        <dbReference type="Pfam" id="PF13472"/>
    </source>
</evidence>
<evidence type="ECO:0000313" key="2">
    <source>
        <dbReference type="EMBL" id="PUZ26152.1"/>
    </source>
</evidence>
<dbReference type="CDD" id="cd00229">
    <property type="entry name" value="SGNH_hydrolase"/>
    <property type="match status" value="1"/>
</dbReference>
<accession>A0A2T7BIT5</accession>
<dbReference type="InterPro" id="IPR051532">
    <property type="entry name" value="Ester_Hydrolysis_Enzymes"/>
</dbReference>
<gene>
    <name evidence="2" type="ORF">DCC81_18115</name>
</gene>
<keyword evidence="3" id="KW-1185">Reference proteome</keyword>
<dbReference type="GO" id="GO:0016788">
    <property type="term" value="F:hydrolase activity, acting on ester bonds"/>
    <property type="evidence" value="ECO:0007669"/>
    <property type="project" value="UniProtKB-ARBA"/>
</dbReference>
<evidence type="ECO:0000313" key="3">
    <source>
        <dbReference type="Proteomes" id="UP000244450"/>
    </source>
</evidence>
<name>A0A2T7BIT5_9BACT</name>
<dbReference type="RefSeq" id="WP_108687990.1">
    <property type="nucleotide sequence ID" value="NZ_QCYK01000002.1"/>
</dbReference>
<dbReference type="InterPro" id="IPR036514">
    <property type="entry name" value="SGNH_hydro_sf"/>
</dbReference>
<feature type="domain" description="SGNH hydrolase-type esterase" evidence="1">
    <location>
        <begin position="26"/>
        <end position="205"/>
    </location>
</feature>
<dbReference type="Proteomes" id="UP000244450">
    <property type="component" value="Unassembled WGS sequence"/>
</dbReference>
<proteinExistence type="predicted"/>
<dbReference type="Gene3D" id="3.40.50.1110">
    <property type="entry name" value="SGNH hydrolase"/>
    <property type="match status" value="1"/>
</dbReference>
<dbReference type="InterPro" id="IPR013830">
    <property type="entry name" value="SGNH_hydro"/>
</dbReference>
<dbReference type="PANTHER" id="PTHR30383">
    <property type="entry name" value="THIOESTERASE 1/PROTEASE 1/LYSOPHOSPHOLIPASE L1"/>
    <property type="match status" value="1"/>
</dbReference>